<evidence type="ECO:0000313" key="10">
    <source>
        <dbReference type="Proteomes" id="UP001372338"/>
    </source>
</evidence>
<dbReference type="InterPro" id="IPR008999">
    <property type="entry name" value="Actin-crosslinking"/>
</dbReference>
<sequence length="506" mass="56984">MTMSCFNLKTFLLNFLVILSSLLSLSHGRPNQEFRLKAVNLGGWLVTEGWIKPSLFDGIPNKDFLDGAGLQFKSVTTGKYLCAELGGGTILVANRSAASGWETFRLWRLNETTFRFRVFNNQFVGLDGINVVAASNSSDDSETFKVVKESEDSSRVRIKASNGYFLQAKTEERVTADVAEVSGWGDDDSTVFELTIASRLQGEYQVTNGYGPMKAPLVMKEHWRTFIVEEDFKFIANNGLNAVRIPVGWWIASDPTPPPPYVGGSLHTLDNAFFWARKYGLKIIIDLHAGPASQNGYEHSSSRDGSQEWGKTDENIQQTVDVIDFLTARYAKSPSLYAVELLNEPRAPGATLESLNKYYKAAYEVVRKHSPTAYVVLSNRLSSPNPREFFPVANGLVRSVIDVHYYNVFESQLANATVQQNIDFILTNRSSELNFITTSNGPLTFVGEWVAEWQIKGAKKEDYQRFAKAQLDVFKRATFGWAYWTLKNVNNHWSLEWMIKNGYIKL</sequence>
<dbReference type="SUPFAM" id="SSF51445">
    <property type="entry name" value="(Trans)glycosidases"/>
    <property type="match status" value="1"/>
</dbReference>
<feature type="region of interest" description="Disordered" evidence="5">
    <location>
        <begin position="293"/>
        <end position="313"/>
    </location>
</feature>
<name>A0AAN9FG40_CROPI</name>
<dbReference type="Gene3D" id="2.80.10.50">
    <property type="match status" value="1"/>
</dbReference>
<comment type="caution">
    <text evidence="9">The sequence shown here is derived from an EMBL/GenBank/DDBJ whole genome shotgun (WGS) entry which is preliminary data.</text>
</comment>
<feature type="chain" id="PRO_5042967555" description="Mannan endo-1,4-beta-mannosidase" evidence="6">
    <location>
        <begin position="29"/>
        <end position="506"/>
    </location>
</feature>
<dbReference type="GO" id="GO:0007163">
    <property type="term" value="P:establishment or maintenance of cell polarity"/>
    <property type="evidence" value="ECO:0007669"/>
    <property type="project" value="TreeGrafter"/>
</dbReference>
<protein>
    <recommendedName>
        <fullName evidence="11">Mannan endo-1,4-beta-mannosidase</fullName>
    </recommendedName>
</protein>
<dbReference type="GO" id="GO:0000272">
    <property type="term" value="P:polysaccharide catabolic process"/>
    <property type="evidence" value="ECO:0007669"/>
    <property type="project" value="InterPro"/>
</dbReference>
<dbReference type="AlphaFoldDB" id="A0AAN9FG40"/>
<evidence type="ECO:0000259" key="7">
    <source>
        <dbReference type="Pfam" id="PF00150"/>
    </source>
</evidence>
<dbReference type="GO" id="GO:0004553">
    <property type="term" value="F:hydrolase activity, hydrolyzing O-glycosyl compounds"/>
    <property type="evidence" value="ECO:0007669"/>
    <property type="project" value="InterPro"/>
</dbReference>
<accession>A0AAN9FG40</accession>
<organism evidence="9 10">
    <name type="scientific">Crotalaria pallida</name>
    <name type="common">Smooth rattlebox</name>
    <name type="synonym">Crotalaria striata</name>
    <dbReference type="NCBI Taxonomy" id="3830"/>
    <lineage>
        <taxon>Eukaryota</taxon>
        <taxon>Viridiplantae</taxon>
        <taxon>Streptophyta</taxon>
        <taxon>Embryophyta</taxon>
        <taxon>Tracheophyta</taxon>
        <taxon>Spermatophyta</taxon>
        <taxon>Magnoliopsida</taxon>
        <taxon>eudicotyledons</taxon>
        <taxon>Gunneridae</taxon>
        <taxon>Pentapetalae</taxon>
        <taxon>rosids</taxon>
        <taxon>fabids</taxon>
        <taxon>Fabales</taxon>
        <taxon>Fabaceae</taxon>
        <taxon>Papilionoideae</taxon>
        <taxon>50 kb inversion clade</taxon>
        <taxon>genistoids sensu lato</taxon>
        <taxon>core genistoids</taxon>
        <taxon>Crotalarieae</taxon>
        <taxon>Crotalaria</taxon>
    </lineage>
</organism>
<feature type="compositionally biased region" description="Basic and acidic residues" evidence="5">
    <location>
        <begin position="300"/>
        <end position="313"/>
    </location>
</feature>
<dbReference type="FunFam" id="2.80.10.50:FF:000056">
    <property type="entry name" value="Glucan 1,3-beta-glucosidase A"/>
    <property type="match status" value="1"/>
</dbReference>
<evidence type="ECO:0000256" key="5">
    <source>
        <dbReference type="SAM" id="MobiDB-lite"/>
    </source>
</evidence>
<evidence type="ECO:0000313" key="9">
    <source>
        <dbReference type="EMBL" id="KAK7275742.1"/>
    </source>
</evidence>
<dbReference type="GO" id="GO:0015629">
    <property type="term" value="C:actin cytoskeleton"/>
    <property type="evidence" value="ECO:0007669"/>
    <property type="project" value="TreeGrafter"/>
</dbReference>
<feature type="domain" description="DUF7910" evidence="8">
    <location>
        <begin position="61"/>
        <end position="196"/>
    </location>
</feature>
<dbReference type="PANTHER" id="PTHR10551">
    <property type="entry name" value="FASCIN"/>
    <property type="match status" value="1"/>
</dbReference>
<dbReference type="Gene3D" id="3.20.20.80">
    <property type="entry name" value="Glycosidases"/>
    <property type="match status" value="1"/>
</dbReference>
<dbReference type="GO" id="GO:0005737">
    <property type="term" value="C:cytoplasm"/>
    <property type="evidence" value="ECO:0007669"/>
    <property type="project" value="TreeGrafter"/>
</dbReference>
<dbReference type="InterPro" id="IPR001547">
    <property type="entry name" value="Glyco_hydro_5"/>
</dbReference>
<dbReference type="InterPro" id="IPR010431">
    <property type="entry name" value="Fascin"/>
</dbReference>
<dbReference type="Proteomes" id="UP001372338">
    <property type="component" value="Unassembled WGS sequence"/>
</dbReference>
<evidence type="ECO:0000256" key="4">
    <source>
        <dbReference type="RuleBase" id="RU361153"/>
    </source>
</evidence>
<evidence type="ECO:0000256" key="1">
    <source>
        <dbReference type="ARBA" id="ARBA00005641"/>
    </source>
</evidence>
<dbReference type="Pfam" id="PF00150">
    <property type="entry name" value="Cellulase"/>
    <property type="match status" value="1"/>
</dbReference>
<feature type="signal peptide" evidence="6">
    <location>
        <begin position="1"/>
        <end position="28"/>
    </location>
</feature>
<feature type="domain" description="Glycoside hydrolase family 5" evidence="7">
    <location>
        <begin position="221"/>
        <end position="488"/>
    </location>
</feature>
<evidence type="ECO:0000256" key="6">
    <source>
        <dbReference type="SAM" id="SignalP"/>
    </source>
</evidence>
<keyword evidence="3 4" id="KW-0326">Glycosidase</keyword>
<dbReference type="SUPFAM" id="SSF50405">
    <property type="entry name" value="Actin-crosslinking proteins"/>
    <property type="match status" value="1"/>
</dbReference>
<dbReference type="EMBL" id="JAYWIO010000003">
    <property type="protein sequence ID" value="KAK7275742.1"/>
    <property type="molecule type" value="Genomic_DNA"/>
</dbReference>
<keyword evidence="6" id="KW-0732">Signal</keyword>
<reference evidence="9 10" key="1">
    <citation type="submission" date="2024-01" db="EMBL/GenBank/DDBJ databases">
        <title>The genomes of 5 underutilized Papilionoideae crops provide insights into root nodulation and disease resistanc.</title>
        <authorList>
            <person name="Yuan L."/>
        </authorList>
    </citation>
    <scope>NUCLEOTIDE SEQUENCE [LARGE SCALE GENOMIC DNA]</scope>
    <source>
        <strain evidence="9">ZHUSHIDOU_FW_LH</strain>
        <tissue evidence="9">Leaf</tissue>
    </source>
</reference>
<dbReference type="Pfam" id="PF25490">
    <property type="entry name" value="DUF7910"/>
    <property type="match status" value="1"/>
</dbReference>
<evidence type="ECO:0008006" key="11">
    <source>
        <dbReference type="Google" id="ProtNLM"/>
    </source>
</evidence>
<keyword evidence="10" id="KW-1185">Reference proteome</keyword>
<evidence type="ECO:0000259" key="8">
    <source>
        <dbReference type="Pfam" id="PF25490"/>
    </source>
</evidence>
<dbReference type="InterPro" id="IPR017853">
    <property type="entry name" value="GH"/>
</dbReference>
<dbReference type="InterPro" id="IPR057232">
    <property type="entry name" value="DUF7910"/>
</dbReference>
<keyword evidence="2 4" id="KW-0378">Hydrolase</keyword>
<proteinExistence type="inferred from homology"/>
<dbReference type="GO" id="GO:0051017">
    <property type="term" value="P:actin filament bundle assembly"/>
    <property type="evidence" value="ECO:0007669"/>
    <property type="project" value="TreeGrafter"/>
</dbReference>
<dbReference type="GO" id="GO:0051015">
    <property type="term" value="F:actin filament binding"/>
    <property type="evidence" value="ECO:0007669"/>
    <property type="project" value="InterPro"/>
</dbReference>
<evidence type="ECO:0000256" key="3">
    <source>
        <dbReference type="ARBA" id="ARBA00023295"/>
    </source>
</evidence>
<comment type="similarity">
    <text evidence="1 4">Belongs to the glycosyl hydrolase 5 (cellulase A) family.</text>
</comment>
<dbReference type="PANTHER" id="PTHR10551:SF14">
    <property type="entry name" value="CELLULASE CONTAINING PROTEIN, EXPRESSED"/>
    <property type="match status" value="1"/>
</dbReference>
<gene>
    <name evidence="9" type="ORF">RIF29_16864</name>
</gene>
<dbReference type="FunFam" id="3.20.20.80:FF:000067">
    <property type="entry name" value="Glucan 1,3-beta-glucosidase A"/>
    <property type="match status" value="1"/>
</dbReference>
<dbReference type="CDD" id="cd00257">
    <property type="entry name" value="beta-trefoil_FSCN-like"/>
    <property type="match status" value="1"/>
</dbReference>
<dbReference type="GO" id="GO:0016477">
    <property type="term" value="P:cell migration"/>
    <property type="evidence" value="ECO:0007669"/>
    <property type="project" value="TreeGrafter"/>
</dbReference>
<evidence type="ECO:0000256" key="2">
    <source>
        <dbReference type="ARBA" id="ARBA00022801"/>
    </source>
</evidence>